<dbReference type="InterPro" id="IPR005548">
    <property type="entry name" value="Cell_div_FtsQ/DivIB_C"/>
</dbReference>
<feature type="region of interest" description="Disordered" evidence="6">
    <location>
        <begin position="73"/>
        <end position="95"/>
    </location>
</feature>
<evidence type="ECO:0000256" key="4">
    <source>
        <dbReference type="ARBA" id="ARBA00022989"/>
    </source>
</evidence>
<feature type="domain" description="Cell division protein FtsQ/DivIB C-terminal" evidence="8">
    <location>
        <begin position="196"/>
        <end position="301"/>
    </location>
</feature>
<keyword evidence="3 7" id="KW-0812">Transmembrane</keyword>
<sequence length="321" mass="34587">MAPGQRPHQPNFHRTGQSPTDPSVSDPSPDDAAEVQVNDGSKVSDLDPERFEEVPAGGGRFSAWRRHVQVENPTTDAADGAQRTPPLTPAQRRSRRRRRALWAAITAVVAALVLVWVIFFSPLLAVRAIEVNGAQLTDEQDVQQHLEHFQGTPMAQISESDVMDSLGDLPQVRSVHVMTMPDRRLIVDLTERVAVAAVQDGQSWSLVDHEGTVLGTTEDLAELHVPVIEGGTEVLGTEDFTSVADVLSTLPSSLLEQVSSAKAQSDSTVELELNGGITVKWGDATQSALKAEVLAQLVQAPEQTGAVNVYDVSTPEHPVLS</sequence>
<comment type="caution">
    <text evidence="10">The sequence shown here is derived from an EMBL/GenBank/DDBJ whole genome shotgun (WGS) entry which is preliminary data.</text>
</comment>
<dbReference type="Proteomes" id="UP000521379">
    <property type="component" value="Unassembled WGS sequence"/>
</dbReference>
<dbReference type="InterPro" id="IPR013685">
    <property type="entry name" value="POTRA_FtsQ_type"/>
</dbReference>
<dbReference type="InterPro" id="IPR050487">
    <property type="entry name" value="FtsQ_DivIB"/>
</dbReference>
<accession>A0A846TX62</accession>
<proteinExistence type="predicted"/>
<keyword evidence="4 7" id="KW-1133">Transmembrane helix</keyword>
<evidence type="ECO:0000256" key="7">
    <source>
        <dbReference type="SAM" id="Phobius"/>
    </source>
</evidence>
<evidence type="ECO:0000256" key="6">
    <source>
        <dbReference type="SAM" id="MobiDB-lite"/>
    </source>
</evidence>
<evidence type="ECO:0000259" key="8">
    <source>
        <dbReference type="Pfam" id="PF03799"/>
    </source>
</evidence>
<evidence type="ECO:0000313" key="11">
    <source>
        <dbReference type="Proteomes" id="UP000521379"/>
    </source>
</evidence>
<organism evidence="10 11">
    <name type="scientific">Kocuria subflava</name>
    <dbReference type="NCBI Taxonomy" id="1736139"/>
    <lineage>
        <taxon>Bacteria</taxon>
        <taxon>Bacillati</taxon>
        <taxon>Actinomycetota</taxon>
        <taxon>Actinomycetes</taxon>
        <taxon>Micrococcales</taxon>
        <taxon>Micrococcaceae</taxon>
        <taxon>Kocuria</taxon>
    </lineage>
</organism>
<dbReference type="PANTHER" id="PTHR37820:SF1">
    <property type="entry name" value="CELL DIVISION PROTEIN FTSQ"/>
    <property type="match status" value="1"/>
</dbReference>
<dbReference type="Pfam" id="PF03799">
    <property type="entry name" value="FtsQ_DivIB_C"/>
    <property type="match status" value="1"/>
</dbReference>
<dbReference type="Pfam" id="PF08478">
    <property type="entry name" value="POTRA_1"/>
    <property type="match status" value="1"/>
</dbReference>
<keyword evidence="7" id="KW-0472">Membrane</keyword>
<evidence type="ECO:0000313" key="10">
    <source>
        <dbReference type="EMBL" id="NKE08885.1"/>
    </source>
</evidence>
<dbReference type="GO" id="GO:0005886">
    <property type="term" value="C:plasma membrane"/>
    <property type="evidence" value="ECO:0007669"/>
    <property type="project" value="TreeGrafter"/>
</dbReference>
<keyword evidence="5" id="KW-0131">Cell cycle</keyword>
<feature type="compositionally biased region" description="Low complexity" evidence="6">
    <location>
        <begin position="18"/>
        <end position="27"/>
    </location>
</feature>
<evidence type="ECO:0000259" key="9">
    <source>
        <dbReference type="Pfam" id="PF08478"/>
    </source>
</evidence>
<feature type="region of interest" description="Disordered" evidence="6">
    <location>
        <begin position="1"/>
        <end position="58"/>
    </location>
</feature>
<dbReference type="AlphaFoldDB" id="A0A846TX62"/>
<keyword evidence="1" id="KW-1003">Cell membrane</keyword>
<feature type="domain" description="POTRA" evidence="9">
    <location>
        <begin position="125"/>
        <end position="192"/>
    </location>
</feature>
<dbReference type="EMBL" id="JAAVUN010000003">
    <property type="protein sequence ID" value="NKE08885.1"/>
    <property type="molecule type" value="Genomic_DNA"/>
</dbReference>
<reference evidence="10 11" key="1">
    <citation type="submission" date="2020-02" db="EMBL/GenBank/DDBJ databases">
        <authorList>
            <person name="Sun Q."/>
        </authorList>
    </citation>
    <scope>NUCLEOTIDE SEQUENCE [LARGE SCALE GENOMIC DNA]</scope>
    <source>
        <strain evidence="10 11">YIM 13062</strain>
    </source>
</reference>
<evidence type="ECO:0000256" key="2">
    <source>
        <dbReference type="ARBA" id="ARBA00022618"/>
    </source>
</evidence>
<keyword evidence="11" id="KW-1185">Reference proteome</keyword>
<gene>
    <name evidence="10" type="ORF">GTW58_02755</name>
</gene>
<dbReference type="PANTHER" id="PTHR37820">
    <property type="entry name" value="CELL DIVISION PROTEIN DIVIB"/>
    <property type="match status" value="1"/>
</dbReference>
<keyword evidence="2" id="KW-0132">Cell division</keyword>
<evidence type="ECO:0000256" key="3">
    <source>
        <dbReference type="ARBA" id="ARBA00022692"/>
    </source>
</evidence>
<evidence type="ECO:0000256" key="1">
    <source>
        <dbReference type="ARBA" id="ARBA00022475"/>
    </source>
</evidence>
<feature type="transmembrane region" description="Helical" evidence="7">
    <location>
        <begin position="100"/>
        <end position="119"/>
    </location>
</feature>
<dbReference type="RefSeq" id="WP_119932265.1">
    <property type="nucleotide sequence ID" value="NZ_JAAVUN010000003.1"/>
</dbReference>
<feature type="compositionally biased region" description="Basic and acidic residues" evidence="6">
    <location>
        <begin position="42"/>
        <end position="53"/>
    </location>
</feature>
<evidence type="ECO:0000256" key="5">
    <source>
        <dbReference type="ARBA" id="ARBA00023306"/>
    </source>
</evidence>
<protein>
    <submittedName>
        <fullName evidence="10">FtsQ-type POTRA domain-containing protein</fullName>
    </submittedName>
</protein>
<dbReference type="GO" id="GO:0051301">
    <property type="term" value="P:cell division"/>
    <property type="evidence" value="ECO:0007669"/>
    <property type="project" value="UniProtKB-KW"/>
</dbReference>
<name>A0A846TX62_9MICC</name>